<protein>
    <submittedName>
        <fullName evidence="2">Uncharacterized protein</fullName>
    </submittedName>
</protein>
<keyword evidence="1" id="KW-0175">Coiled coil</keyword>
<organism evidence="2 3">
    <name type="scientific">Legionella antarctica</name>
    <dbReference type="NCBI Taxonomy" id="2708020"/>
    <lineage>
        <taxon>Bacteria</taxon>
        <taxon>Pseudomonadati</taxon>
        <taxon>Pseudomonadota</taxon>
        <taxon>Gammaproteobacteria</taxon>
        <taxon>Legionellales</taxon>
        <taxon>Legionellaceae</taxon>
        <taxon>Legionella</taxon>
    </lineage>
</organism>
<dbReference type="EMBL" id="AP022839">
    <property type="protein sequence ID" value="BCA94871.1"/>
    <property type="molecule type" value="Genomic_DNA"/>
</dbReference>
<evidence type="ECO:0000256" key="1">
    <source>
        <dbReference type="SAM" id="Coils"/>
    </source>
</evidence>
<proteinExistence type="predicted"/>
<dbReference type="RefSeq" id="WP_173236630.1">
    <property type="nucleotide sequence ID" value="NZ_AP022839.1"/>
</dbReference>
<evidence type="ECO:0000313" key="2">
    <source>
        <dbReference type="EMBL" id="BCA94871.1"/>
    </source>
</evidence>
<feature type="coiled-coil region" evidence="1">
    <location>
        <begin position="274"/>
        <end position="301"/>
    </location>
</feature>
<accession>A0A6F8T327</accession>
<feature type="coiled-coil region" evidence="1">
    <location>
        <begin position="162"/>
        <end position="225"/>
    </location>
</feature>
<sequence>MSGAHSAKKLFYRYNKNQYRLFTLNSDEVLKLTAVSSVPGVGASQRSDVYRKKIINPGNDQYPGNAHHVKFITKNDQAHSFIWQTSAKKLKNAVRWGILKPHSITSKVISALGNYRVIAHERIAKGMISNSQAVKLKLLDLYQDRFEALQSLESMVNKDNSLVEYESEFESYLEKLDHIKANLATYVLDVLNQGGLDQTTIEQLKKDLETDIERTNSYLDSLRNSPNLSNYNEARGHKSILEFVKNQMMHGLYELQGINQDLTYSTKRAFALTRGELNDFIEDARKEIEDQQADMRNAVTENHHGLFSKECDTLFSYDFSRDGLSSKREREVLLAISFIEGWDKVDTESLTISNQSGSESLDVINATRWKNHRNFTTFAKSMGFYLLNFFKSILLPTKTWEEEAWTNQNFHLFATTLREHVTPNEPMWQKPIRLFKQIGYALVDVYNGVRDFGSELAFKMPEDMLNDWDSCNELPTLKEVFEESEKEIAAIKSIEDERLKTILNRCNISSSIGIASTPNSKLATVEYALTAGEQNDILTVMARGLNEFASVFSHNIYAKDPVAGLVFTAAFAVGAGAIYLPTATSAVFGSAYVNWFTHFGYSVGSSKIAAVISGGSTQAQLFATGWDGLMHGPSGLATNALYQLGEDPLTVGTYLATATLVGYVLVNGIAGYPIPIVSDFLKEDLGTSPESSYPFIGAKIAVLLYEALLIHKEGHHSQPEFLFELIEKARSLRSEDPEQQKIIDRFILASWISMNTDTIPKLNEKLRFDISRQIDALFDQEQSKSLYKILYPEPHHSIAYQLFAIPLSYIPAVLRFTASFVLCAFALGSGKNHPFEPIKRASIALFEKITRDLSRLLVFSTHLLYLVYTGLSVLVKPPAYVLGMILGRVTALFDVKSGHALHGAFASVHSFFKSIGEFFYPNQILKASVIAHPTHTIHEAEGSYKKLLIQMGNVKPEPAEELPLESIQEHFTVPWIVNGTKSREVISSKSVIESGMQLEHS</sequence>
<gene>
    <name evidence="2" type="ORF">TUM19329_12320</name>
</gene>
<name>A0A6F8T327_9GAMM</name>
<dbReference type="AlphaFoldDB" id="A0A6F8T327"/>
<evidence type="ECO:0000313" key="3">
    <source>
        <dbReference type="Proteomes" id="UP000502894"/>
    </source>
</evidence>
<reference evidence="2" key="1">
    <citation type="journal article" date="2020" name="Microbiol. Resour. Announc.">
        <title>Complete Genome Sequence of Novel Psychrotolerant Legionella Strain TUM19329, Isolated from Antarctic Lake Sediment.</title>
        <authorList>
            <person name="Shimada S."/>
            <person name="Nakai R."/>
            <person name="Aoki K."/>
            <person name="Shimoeda N."/>
            <person name="Ohno G."/>
            <person name="Miyazaki Y."/>
            <person name="Kudoh S."/>
            <person name="Imura S."/>
            <person name="Watanabe K."/>
            <person name="Ishii Y."/>
            <person name="Tateda K."/>
        </authorList>
    </citation>
    <scope>NUCLEOTIDE SEQUENCE [LARGE SCALE GENOMIC DNA]</scope>
    <source>
        <strain evidence="2">TUM19329</strain>
    </source>
</reference>
<keyword evidence="3" id="KW-1185">Reference proteome</keyword>
<dbReference type="Proteomes" id="UP000502894">
    <property type="component" value="Chromosome"/>
</dbReference>
<dbReference type="KEGG" id="lant:TUM19329_12320"/>